<dbReference type="EMBL" id="KY619305">
    <property type="protein sequence ID" value="AQY55285.1"/>
    <property type="molecule type" value="Genomic_DNA"/>
</dbReference>
<gene>
    <name evidence="1" type="ORF">ESCO41_00058</name>
</gene>
<reference evidence="1" key="1">
    <citation type="submission" date="2017-02" db="EMBL/GenBank/DDBJ databases">
        <title>Characterization of a new coliphage vB_EcoS_ESCO41.</title>
        <authorList>
            <person name="Trotereau A."/>
            <person name="Schouler C."/>
        </authorList>
    </citation>
    <scope>NUCLEOTIDE SEQUENCE [LARGE SCALE GENOMIC DNA]</scope>
</reference>
<protein>
    <recommendedName>
        <fullName evidence="3">DUF4054 domain-containing protein</fullName>
    </recommendedName>
</protein>
<dbReference type="Proteomes" id="UP000222601">
    <property type="component" value="Segment"/>
</dbReference>
<name>A0A1U9WR08_9CAUD</name>
<sequence>MNEDQIKTLGFMRQLAPALKKVEDEVFTAWIALSESFVCKSKFGNDYYKALALYTMHLMFLDGAMKGENESLENYSRRVTSFSLSGEFSTGYGSVTQNTDGRQITQTPWGKMFDVLNKKKGGGFGLISGIRARGCVR</sequence>
<dbReference type="InterPro" id="IPR025127">
    <property type="entry name" value="DUF4054"/>
</dbReference>
<keyword evidence="2" id="KW-1185">Reference proteome</keyword>
<evidence type="ECO:0000313" key="2">
    <source>
        <dbReference type="Proteomes" id="UP000222601"/>
    </source>
</evidence>
<proteinExistence type="predicted"/>
<evidence type="ECO:0008006" key="3">
    <source>
        <dbReference type="Google" id="ProtNLM"/>
    </source>
</evidence>
<dbReference type="Pfam" id="PF13262">
    <property type="entry name" value="DUF4054"/>
    <property type="match status" value="1"/>
</dbReference>
<evidence type="ECO:0000313" key="1">
    <source>
        <dbReference type="EMBL" id="AQY55285.1"/>
    </source>
</evidence>
<accession>A0A1U9WR08</accession>
<organism evidence="1">
    <name type="scientific">Escherichia phage vB_EcoS_ESCO41</name>
    <dbReference type="NCBI Taxonomy" id="2496547"/>
    <lineage>
        <taxon>Viruses</taxon>
        <taxon>Duplodnaviria</taxon>
        <taxon>Heunggongvirae</taxon>
        <taxon>Uroviricota</taxon>
        <taxon>Caudoviricetes</taxon>
        <taxon>Drexlerviridae</taxon>
        <taxon>Nouzillyvirus</taxon>
        <taxon>Nouzillyvirus ESCO41</taxon>
    </lineage>
</organism>